<accession>A0AAT9I0R1</accession>
<organism evidence="1">
    <name type="scientific">Streptomyces haneummycinicus</name>
    <dbReference type="NCBI Taxonomy" id="3074435"/>
    <lineage>
        <taxon>Bacteria</taxon>
        <taxon>Bacillati</taxon>
        <taxon>Actinomycetota</taxon>
        <taxon>Actinomycetes</taxon>
        <taxon>Kitasatosporales</taxon>
        <taxon>Streptomycetaceae</taxon>
        <taxon>Streptomyces</taxon>
    </lineage>
</organism>
<reference evidence="1" key="2">
    <citation type="submission" date="2024-07" db="EMBL/GenBank/DDBJ databases">
        <title>Streptomyces haneummycinica sp. nov., a new antibiotic-producing actinobacterium isolated from marine sediment.</title>
        <authorList>
            <person name="Uemura M."/>
            <person name="Hamada M."/>
            <person name="Hirano S."/>
            <person name="Kobayashi K."/>
            <person name="Ohshiro T."/>
            <person name="Kobayashi T."/>
            <person name="Terahara T."/>
        </authorList>
    </citation>
    <scope>NUCLEOTIDE SEQUENCE</scope>
    <source>
        <strain evidence="1">KM77-8</strain>
        <plasmid evidence="1">pKM77-8_2</plasmid>
    </source>
</reference>
<sequence length="69" mass="7179">MARDPSYWWHPATQADPGEALRLEAAAGQQQRFAELDALAARLLGAALAGQPLATVTPAGDATPLTGPR</sequence>
<name>A0AAT9I0R1_9ACTN</name>
<keyword evidence="1" id="KW-0614">Plasmid</keyword>
<geneLocation type="plasmid" evidence="1">
    <name>pKM77-8_2</name>
</geneLocation>
<evidence type="ECO:0000313" key="1">
    <source>
        <dbReference type="EMBL" id="BFO23172.1"/>
    </source>
</evidence>
<dbReference type="EMBL" id="AP035770">
    <property type="protein sequence ID" value="BFO23172.1"/>
    <property type="molecule type" value="Genomic_DNA"/>
</dbReference>
<protein>
    <submittedName>
        <fullName evidence="1">Uncharacterized protein</fullName>
    </submittedName>
</protein>
<reference evidence="1" key="1">
    <citation type="submission" date="2024-06" db="EMBL/GenBank/DDBJ databases">
        <authorList>
            <consortium name="consrtm"/>
            <person name="Uemura M."/>
            <person name="Terahara T."/>
        </authorList>
    </citation>
    <scope>NUCLEOTIDE SEQUENCE</scope>
    <source>
        <strain evidence="1">KM77-8</strain>
        <plasmid evidence="1">pKM77-8_2</plasmid>
    </source>
</reference>
<dbReference type="AlphaFoldDB" id="A0AAT9I0R1"/>
<gene>
    <name evidence="1" type="ORF">SHKM778_95600</name>
</gene>
<proteinExistence type="predicted"/>